<evidence type="ECO:0000313" key="7">
    <source>
        <dbReference type="Proteomes" id="UP001301350"/>
    </source>
</evidence>
<dbReference type="Pfam" id="PF01145">
    <property type="entry name" value="Band_7"/>
    <property type="match status" value="1"/>
</dbReference>
<dbReference type="PANTHER" id="PTHR43327:SF10">
    <property type="entry name" value="STOMATIN-LIKE PROTEIN 2, MITOCHONDRIAL"/>
    <property type="match status" value="1"/>
</dbReference>
<dbReference type="GO" id="GO:0005886">
    <property type="term" value="C:plasma membrane"/>
    <property type="evidence" value="ECO:0007669"/>
    <property type="project" value="UniProtKB-ARBA"/>
</dbReference>
<dbReference type="EMBL" id="JANCYW010000004">
    <property type="protein sequence ID" value="KAK4535280.1"/>
    <property type="molecule type" value="Genomic_DNA"/>
</dbReference>
<reference evidence="6 7" key="1">
    <citation type="submission" date="2022-07" db="EMBL/GenBank/DDBJ databases">
        <title>Genome-wide signatures of adaptation to extreme environments.</title>
        <authorList>
            <person name="Cho C.H."/>
            <person name="Yoon H.S."/>
        </authorList>
    </citation>
    <scope>NUCLEOTIDE SEQUENCE [LARGE SCALE GENOMIC DNA]</scope>
    <source>
        <strain evidence="6 7">DBV 063 E5</strain>
    </source>
</reference>
<name>A0AAV9ISK4_CYACA</name>
<dbReference type="Gene3D" id="3.30.479.30">
    <property type="entry name" value="Band 7 domain"/>
    <property type="match status" value="1"/>
</dbReference>
<dbReference type="InterPro" id="IPR032435">
    <property type="entry name" value="STML2-like_C"/>
</dbReference>
<accession>A0AAV9ISK4</accession>
<dbReference type="InterPro" id="IPR001107">
    <property type="entry name" value="Band_7"/>
</dbReference>
<dbReference type="SMART" id="SM00244">
    <property type="entry name" value="PHB"/>
    <property type="match status" value="1"/>
</dbReference>
<evidence type="ECO:0000256" key="4">
    <source>
        <dbReference type="SAM" id="MobiDB-lite"/>
    </source>
</evidence>
<comment type="similarity">
    <text evidence="2">Belongs to the band 7/mec-2 family.</text>
</comment>
<evidence type="ECO:0000259" key="5">
    <source>
        <dbReference type="SMART" id="SM00244"/>
    </source>
</evidence>
<dbReference type="CDD" id="cd08829">
    <property type="entry name" value="SPFH_paraslipin"/>
    <property type="match status" value="1"/>
</dbReference>
<dbReference type="FunFam" id="3.30.479.30:FF:000004">
    <property type="entry name" value="Putative membrane protease family, stomatin"/>
    <property type="match status" value="1"/>
</dbReference>
<dbReference type="Proteomes" id="UP001301350">
    <property type="component" value="Unassembled WGS sequence"/>
</dbReference>
<evidence type="ECO:0000256" key="1">
    <source>
        <dbReference type="ARBA" id="ARBA00004173"/>
    </source>
</evidence>
<dbReference type="GO" id="GO:0007005">
    <property type="term" value="P:mitochondrion organization"/>
    <property type="evidence" value="ECO:0007669"/>
    <property type="project" value="TreeGrafter"/>
</dbReference>
<protein>
    <recommendedName>
        <fullName evidence="5">Band 7 domain-containing protein</fullName>
    </recommendedName>
</protein>
<sequence length="383" mass="41227">MSAAARIVSRRLGAAAGGITAAGVAGGLLRSGYAGWLRTRAAQPSLATLGVPGARSASYMAGGRRRGLVHFGLIIVPQQHAYIVQRFGRFHRVLDPGLHFLIPLVDKVAFTHSLKEEAIPINSQTAITRDNVTIAIDGVLYARVVDAAKASYGVEDPYLALTLLAQTTMRSELGKLTLDKTFEEREVLNTRIVNSINEAAFAWGMQCLRYEIRDISPPANVRKAMELQAEAERRKRAQILDSEGEKESEINVAEGQKRATILNSEALKLEQINRATGEAEAILVRARATADAIRMVAAEMHQQGGSDAVALRVAEQYVQALANLAKEGTTLVVPANVADARGVITQALAIWEGVGSQIRQRHARNAGDLTHSHEPKSVSPPAG</sequence>
<proteinExistence type="inferred from homology"/>
<dbReference type="InterPro" id="IPR001972">
    <property type="entry name" value="Stomatin_HflK_fam"/>
</dbReference>
<keyword evidence="3" id="KW-0496">Mitochondrion</keyword>
<dbReference type="PRINTS" id="PR00721">
    <property type="entry name" value="STOMATIN"/>
</dbReference>
<dbReference type="GO" id="GO:0005739">
    <property type="term" value="C:mitochondrion"/>
    <property type="evidence" value="ECO:0007669"/>
    <property type="project" value="UniProtKB-SubCell"/>
</dbReference>
<gene>
    <name evidence="6" type="ORF">CDCA_CDCA04G1305</name>
</gene>
<feature type="domain" description="Band 7" evidence="5">
    <location>
        <begin position="71"/>
        <end position="229"/>
    </location>
</feature>
<dbReference type="PANTHER" id="PTHR43327">
    <property type="entry name" value="STOMATIN-LIKE PROTEIN 2, MITOCHONDRIAL"/>
    <property type="match status" value="1"/>
</dbReference>
<dbReference type="InterPro" id="IPR036013">
    <property type="entry name" value="Band_7/SPFH_dom_sf"/>
</dbReference>
<dbReference type="GO" id="GO:0098552">
    <property type="term" value="C:side of membrane"/>
    <property type="evidence" value="ECO:0007669"/>
    <property type="project" value="UniProtKB-ARBA"/>
</dbReference>
<evidence type="ECO:0000256" key="3">
    <source>
        <dbReference type="ARBA" id="ARBA00023128"/>
    </source>
</evidence>
<dbReference type="InterPro" id="IPR050710">
    <property type="entry name" value="Band7/mec-2_domain"/>
</dbReference>
<feature type="region of interest" description="Disordered" evidence="4">
    <location>
        <begin position="361"/>
        <end position="383"/>
    </location>
</feature>
<evidence type="ECO:0000313" key="6">
    <source>
        <dbReference type="EMBL" id="KAK4535280.1"/>
    </source>
</evidence>
<dbReference type="Pfam" id="PF16200">
    <property type="entry name" value="Band_7_C"/>
    <property type="match status" value="1"/>
</dbReference>
<dbReference type="SUPFAM" id="SSF117892">
    <property type="entry name" value="Band 7/SPFH domain"/>
    <property type="match status" value="1"/>
</dbReference>
<comment type="caution">
    <text evidence="6">The sequence shown here is derived from an EMBL/GenBank/DDBJ whole genome shotgun (WGS) entry which is preliminary data.</text>
</comment>
<keyword evidence="7" id="KW-1185">Reference proteome</keyword>
<evidence type="ECO:0000256" key="2">
    <source>
        <dbReference type="ARBA" id="ARBA00008164"/>
    </source>
</evidence>
<comment type="subcellular location">
    <subcellularLocation>
        <location evidence="1">Mitochondrion</location>
    </subcellularLocation>
</comment>
<organism evidence="6 7">
    <name type="scientific">Cyanidium caldarium</name>
    <name type="common">Red alga</name>
    <dbReference type="NCBI Taxonomy" id="2771"/>
    <lineage>
        <taxon>Eukaryota</taxon>
        <taxon>Rhodophyta</taxon>
        <taxon>Bangiophyceae</taxon>
        <taxon>Cyanidiales</taxon>
        <taxon>Cyanidiaceae</taxon>
        <taxon>Cyanidium</taxon>
    </lineage>
</organism>
<dbReference type="AlphaFoldDB" id="A0AAV9ISK4"/>